<feature type="region of interest" description="Disordered" evidence="1">
    <location>
        <begin position="1"/>
        <end position="30"/>
    </location>
</feature>
<feature type="compositionally biased region" description="Basic and acidic residues" evidence="1">
    <location>
        <begin position="111"/>
        <end position="123"/>
    </location>
</feature>
<dbReference type="OrthoDB" id="255757at2157"/>
<accession>A0A3N6M7R5</accession>
<evidence type="ECO:0000313" key="2">
    <source>
        <dbReference type="EMBL" id="RQG91381.1"/>
    </source>
</evidence>
<organism evidence="2 3">
    <name type="scientific">Natrarchaeobius halalkaliphilus</name>
    <dbReference type="NCBI Taxonomy" id="1679091"/>
    <lineage>
        <taxon>Archaea</taxon>
        <taxon>Methanobacteriati</taxon>
        <taxon>Methanobacteriota</taxon>
        <taxon>Stenosarchaea group</taxon>
        <taxon>Halobacteria</taxon>
        <taxon>Halobacteriales</taxon>
        <taxon>Natrialbaceae</taxon>
        <taxon>Natrarchaeobius</taxon>
    </lineage>
</organism>
<evidence type="ECO:0000313" key="3">
    <source>
        <dbReference type="Proteomes" id="UP000273828"/>
    </source>
</evidence>
<feature type="region of interest" description="Disordered" evidence="1">
    <location>
        <begin position="103"/>
        <end position="123"/>
    </location>
</feature>
<comment type="caution">
    <text evidence="2">The sequence shown here is derived from an EMBL/GenBank/DDBJ whole genome shotgun (WGS) entry which is preliminary data.</text>
</comment>
<feature type="compositionally biased region" description="Polar residues" evidence="1">
    <location>
        <begin position="1"/>
        <end position="20"/>
    </location>
</feature>
<name>A0A3N6M7R5_9EURY</name>
<evidence type="ECO:0000256" key="1">
    <source>
        <dbReference type="SAM" id="MobiDB-lite"/>
    </source>
</evidence>
<dbReference type="Proteomes" id="UP000273828">
    <property type="component" value="Unassembled WGS sequence"/>
</dbReference>
<sequence>MATSDSSGDGFQTATVSSGNYDGDDAEWIPLPDEGEVIQGIILAMTPNSGDYDQLRVRFKSTDGDDEGEIRLAHFNQTLEDTVHENGISEGYEFRLEGVDSYEWTDDDGNEREGTERELEYRA</sequence>
<protein>
    <submittedName>
        <fullName evidence="2">Uncharacterized protein</fullName>
    </submittedName>
</protein>
<dbReference type="EMBL" id="REFY01000002">
    <property type="protein sequence ID" value="RQG91381.1"/>
    <property type="molecule type" value="Genomic_DNA"/>
</dbReference>
<proteinExistence type="predicted"/>
<dbReference type="RefSeq" id="WP_124177509.1">
    <property type="nucleotide sequence ID" value="NZ_REFY01000002.1"/>
</dbReference>
<keyword evidence="3" id="KW-1185">Reference proteome</keyword>
<reference evidence="2 3" key="1">
    <citation type="submission" date="2018-10" db="EMBL/GenBank/DDBJ databases">
        <title>Natrarchaeobius chitinivorans gen. nov., sp. nov., and Natrarchaeobius haloalkaliphilus sp. nov., alkaliphilic, chitin-utilizing haloarchaea from hypersaline alkaline lakes.</title>
        <authorList>
            <person name="Sorokin D.Y."/>
            <person name="Elcheninov A.G."/>
            <person name="Kostrikina N.A."/>
            <person name="Bale N.J."/>
            <person name="Sinninghe Damste J.S."/>
            <person name="Khijniak T.V."/>
            <person name="Kublanov I.V."/>
            <person name="Toshchakov S.V."/>
        </authorList>
    </citation>
    <scope>NUCLEOTIDE SEQUENCE [LARGE SCALE GENOMIC DNA]</scope>
    <source>
        <strain evidence="2 3">AArcht-Sl</strain>
    </source>
</reference>
<gene>
    <name evidence="2" type="ORF">EA462_05245</name>
</gene>
<dbReference type="AlphaFoldDB" id="A0A3N6M7R5"/>